<organism evidence="2 3">
    <name type="scientific">Umbelopsis ramanniana AG</name>
    <dbReference type="NCBI Taxonomy" id="1314678"/>
    <lineage>
        <taxon>Eukaryota</taxon>
        <taxon>Fungi</taxon>
        <taxon>Fungi incertae sedis</taxon>
        <taxon>Mucoromycota</taxon>
        <taxon>Mucoromycotina</taxon>
        <taxon>Umbelopsidomycetes</taxon>
        <taxon>Umbelopsidales</taxon>
        <taxon>Umbelopsidaceae</taxon>
        <taxon>Umbelopsis</taxon>
    </lineage>
</organism>
<proteinExistence type="predicted"/>
<gene>
    <name evidence="2" type="ORF">K450DRAFT_256770</name>
</gene>
<evidence type="ECO:0000313" key="2">
    <source>
        <dbReference type="EMBL" id="KAI8576441.1"/>
    </source>
</evidence>
<dbReference type="Proteomes" id="UP001206595">
    <property type="component" value="Unassembled WGS sequence"/>
</dbReference>
<evidence type="ECO:0000313" key="3">
    <source>
        <dbReference type="Proteomes" id="UP001206595"/>
    </source>
</evidence>
<dbReference type="AlphaFoldDB" id="A0AAD5E2Z0"/>
<sequence length="92" mass="10762">MYAIYHLHITNALSSYIYLCSYFFFFLAQQLRLACHLQCGCSPITNTFRRCRQVKPCYQHFQCGFRVTLRTISNGIFPMQSSPISDAFCQSR</sequence>
<dbReference type="RefSeq" id="XP_051441445.1">
    <property type="nucleotide sequence ID" value="XM_051591557.1"/>
</dbReference>
<keyword evidence="1" id="KW-0472">Membrane</keyword>
<dbReference type="EMBL" id="MU620955">
    <property type="protein sequence ID" value="KAI8576441.1"/>
    <property type="molecule type" value="Genomic_DNA"/>
</dbReference>
<name>A0AAD5E2Z0_UMBRA</name>
<evidence type="ECO:0000256" key="1">
    <source>
        <dbReference type="SAM" id="Phobius"/>
    </source>
</evidence>
<protein>
    <submittedName>
        <fullName evidence="2">Uncharacterized protein</fullName>
    </submittedName>
</protein>
<dbReference type="GeneID" id="75916900"/>
<feature type="transmembrane region" description="Helical" evidence="1">
    <location>
        <begin position="6"/>
        <end position="28"/>
    </location>
</feature>
<keyword evidence="1" id="KW-1133">Transmembrane helix</keyword>
<keyword evidence="3" id="KW-1185">Reference proteome</keyword>
<keyword evidence="1" id="KW-0812">Transmembrane</keyword>
<accession>A0AAD5E2Z0</accession>
<reference evidence="2" key="2">
    <citation type="journal article" date="2022" name="Proc. Natl. Acad. Sci. U.S.A.">
        <title>Diploid-dominant life cycles characterize the early evolution of Fungi.</title>
        <authorList>
            <person name="Amses K.R."/>
            <person name="Simmons D.R."/>
            <person name="Longcore J.E."/>
            <person name="Mondo S.J."/>
            <person name="Seto K."/>
            <person name="Jeronimo G.H."/>
            <person name="Bonds A.E."/>
            <person name="Quandt C.A."/>
            <person name="Davis W.J."/>
            <person name="Chang Y."/>
            <person name="Federici B.A."/>
            <person name="Kuo A."/>
            <person name="LaButti K."/>
            <person name="Pangilinan J."/>
            <person name="Andreopoulos W."/>
            <person name="Tritt A."/>
            <person name="Riley R."/>
            <person name="Hundley H."/>
            <person name="Johnson J."/>
            <person name="Lipzen A."/>
            <person name="Barry K."/>
            <person name="Lang B.F."/>
            <person name="Cuomo C.A."/>
            <person name="Buchler N.E."/>
            <person name="Grigoriev I.V."/>
            <person name="Spatafora J.W."/>
            <person name="Stajich J.E."/>
            <person name="James T.Y."/>
        </authorList>
    </citation>
    <scope>NUCLEOTIDE SEQUENCE</scope>
    <source>
        <strain evidence="2">AG</strain>
    </source>
</reference>
<reference evidence="2" key="1">
    <citation type="submission" date="2021-06" db="EMBL/GenBank/DDBJ databases">
        <authorList>
            <consortium name="DOE Joint Genome Institute"/>
            <person name="Mondo S.J."/>
            <person name="Amses K.R."/>
            <person name="Simmons D.R."/>
            <person name="Longcore J.E."/>
            <person name="Seto K."/>
            <person name="Alves G.H."/>
            <person name="Bonds A.E."/>
            <person name="Quandt C.A."/>
            <person name="Davis W.J."/>
            <person name="Chang Y."/>
            <person name="Letcher P.M."/>
            <person name="Powell M.J."/>
            <person name="Kuo A."/>
            <person name="Labutti K."/>
            <person name="Pangilinan J."/>
            <person name="Andreopoulos W."/>
            <person name="Tritt A."/>
            <person name="Riley R."/>
            <person name="Hundley H."/>
            <person name="Johnson J."/>
            <person name="Lipzen A."/>
            <person name="Barry K."/>
            <person name="Berbee M.L."/>
            <person name="Buchler N.E."/>
            <person name="Grigoriev I.V."/>
            <person name="Spatafora J.W."/>
            <person name="Stajich J.E."/>
            <person name="James T.Y."/>
        </authorList>
    </citation>
    <scope>NUCLEOTIDE SEQUENCE</scope>
    <source>
        <strain evidence="2">AG</strain>
    </source>
</reference>
<comment type="caution">
    <text evidence="2">The sequence shown here is derived from an EMBL/GenBank/DDBJ whole genome shotgun (WGS) entry which is preliminary data.</text>
</comment>